<feature type="region of interest" description="Disordered" evidence="1">
    <location>
        <begin position="66"/>
        <end position="100"/>
    </location>
</feature>
<dbReference type="AlphaFoldDB" id="A0AAJ1IH89"/>
<feature type="transmembrane region" description="Helical" evidence="2">
    <location>
        <begin position="42"/>
        <end position="64"/>
    </location>
</feature>
<reference evidence="3 4" key="1">
    <citation type="submission" date="2022-12" db="EMBL/GenBank/DDBJ databases">
        <title>Metagenome assembled genome from gulf of manar.</title>
        <authorList>
            <person name="Kohli P."/>
            <person name="Pk S."/>
            <person name="Venkata Ramana C."/>
            <person name="Sasikala C."/>
        </authorList>
    </citation>
    <scope>NUCLEOTIDE SEQUENCE [LARGE SCALE GENOMIC DNA]</scope>
    <source>
        <strain evidence="3">JB008</strain>
    </source>
</reference>
<comment type="caution">
    <text evidence="3">The sequence shown here is derived from an EMBL/GenBank/DDBJ whole genome shotgun (WGS) entry which is preliminary data.</text>
</comment>
<keyword evidence="2" id="KW-1133">Transmembrane helix</keyword>
<evidence type="ECO:0000256" key="1">
    <source>
        <dbReference type="SAM" id="MobiDB-lite"/>
    </source>
</evidence>
<keyword evidence="2" id="KW-0812">Transmembrane</keyword>
<dbReference type="Proteomes" id="UP001221217">
    <property type="component" value="Unassembled WGS sequence"/>
</dbReference>
<dbReference type="EMBL" id="JAQQAL010000022">
    <property type="protein sequence ID" value="MDC7227190.1"/>
    <property type="molecule type" value="Genomic_DNA"/>
</dbReference>
<evidence type="ECO:0008006" key="5">
    <source>
        <dbReference type="Google" id="ProtNLM"/>
    </source>
</evidence>
<feature type="compositionally biased region" description="Basic and acidic residues" evidence="1">
    <location>
        <begin position="73"/>
        <end position="87"/>
    </location>
</feature>
<accession>A0AAJ1IH89</accession>
<evidence type="ECO:0000256" key="2">
    <source>
        <dbReference type="SAM" id="Phobius"/>
    </source>
</evidence>
<proteinExistence type="predicted"/>
<keyword evidence="2" id="KW-0472">Membrane</keyword>
<evidence type="ECO:0000313" key="4">
    <source>
        <dbReference type="Proteomes" id="UP001221217"/>
    </source>
</evidence>
<sequence>MFKLIFFLIGLGVAIVFSAFNIGNVSDVSFGFRILKDIPVFLIAAISFLAGAVFTMPFAFYVSAGKRRAQKNKKSDSADFIPDRSPDEFSPDFNPDSPEK</sequence>
<gene>
    <name evidence="3" type="ORF">PQJ61_10555</name>
</gene>
<organism evidence="3 4">
    <name type="scientific">Candidatus Thalassospirochaeta sargassi</name>
    <dbReference type="NCBI Taxonomy" id="3119039"/>
    <lineage>
        <taxon>Bacteria</taxon>
        <taxon>Pseudomonadati</taxon>
        <taxon>Spirochaetota</taxon>
        <taxon>Spirochaetia</taxon>
        <taxon>Spirochaetales</taxon>
        <taxon>Spirochaetaceae</taxon>
        <taxon>Candidatus Thalassospirochaeta</taxon>
    </lineage>
</organism>
<protein>
    <recommendedName>
        <fullName evidence="5">Lipopolysaccharide assembly protein A domain-containing protein</fullName>
    </recommendedName>
</protein>
<name>A0AAJ1IH89_9SPIO</name>
<evidence type="ECO:0000313" key="3">
    <source>
        <dbReference type="EMBL" id="MDC7227190.1"/>
    </source>
</evidence>